<evidence type="ECO:0000313" key="3">
    <source>
        <dbReference type="Proteomes" id="UP000499080"/>
    </source>
</evidence>
<proteinExistence type="predicted"/>
<gene>
    <name evidence="2" type="ORF">AVEN_105390_1</name>
    <name evidence="1" type="ORF">AVEN_170005_1</name>
</gene>
<evidence type="ECO:0000313" key="2">
    <source>
        <dbReference type="EMBL" id="GBN78121.1"/>
    </source>
</evidence>
<protein>
    <submittedName>
        <fullName evidence="2">Uncharacterized protein</fullName>
    </submittedName>
</protein>
<dbReference type="EMBL" id="BGPR01018049">
    <property type="protein sequence ID" value="GBN78121.1"/>
    <property type="molecule type" value="Genomic_DNA"/>
</dbReference>
<dbReference type="EMBL" id="BGPR01016763">
    <property type="protein sequence ID" value="GBN74076.1"/>
    <property type="molecule type" value="Genomic_DNA"/>
</dbReference>
<accession>A0A4Y2RR33</accession>
<sequence>MKNITHKKLPLPMNLFGLIFDKYLKEISETKGAKWMKLGNVRLSFISIRFEATLGLFCDGPRNFEPRQMTKTTPELSPLHQASTPHQREDVGPFYVCFSVKLAQNTTYLQWNRLRTSKPLTPRPTLYH</sequence>
<dbReference type="Proteomes" id="UP000499080">
    <property type="component" value="Unassembled WGS sequence"/>
</dbReference>
<dbReference type="AlphaFoldDB" id="A0A4Y2RR33"/>
<organism evidence="2 3">
    <name type="scientific">Araneus ventricosus</name>
    <name type="common">Orbweaver spider</name>
    <name type="synonym">Epeira ventricosa</name>
    <dbReference type="NCBI Taxonomy" id="182803"/>
    <lineage>
        <taxon>Eukaryota</taxon>
        <taxon>Metazoa</taxon>
        <taxon>Ecdysozoa</taxon>
        <taxon>Arthropoda</taxon>
        <taxon>Chelicerata</taxon>
        <taxon>Arachnida</taxon>
        <taxon>Araneae</taxon>
        <taxon>Araneomorphae</taxon>
        <taxon>Entelegynae</taxon>
        <taxon>Araneoidea</taxon>
        <taxon>Araneidae</taxon>
        <taxon>Araneus</taxon>
    </lineage>
</organism>
<evidence type="ECO:0000313" key="1">
    <source>
        <dbReference type="EMBL" id="GBN74076.1"/>
    </source>
</evidence>
<comment type="caution">
    <text evidence="2">The sequence shown here is derived from an EMBL/GenBank/DDBJ whole genome shotgun (WGS) entry which is preliminary data.</text>
</comment>
<name>A0A4Y2RR33_ARAVE</name>
<keyword evidence="3" id="KW-1185">Reference proteome</keyword>
<reference evidence="2 3" key="1">
    <citation type="journal article" date="2019" name="Sci. Rep.">
        <title>Orb-weaving spider Araneus ventricosus genome elucidates the spidroin gene catalogue.</title>
        <authorList>
            <person name="Kono N."/>
            <person name="Nakamura H."/>
            <person name="Ohtoshi R."/>
            <person name="Moran D.A.P."/>
            <person name="Shinohara A."/>
            <person name="Yoshida Y."/>
            <person name="Fujiwara M."/>
            <person name="Mori M."/>
            <person name="Tomita M."/>
            <person name="Arakawa K."/>
        </authorList>
    </citation>
    <scope>NUCLEOTIDE SEQUENCE [LARGE SCALE GENOMIC DNA]</scope>
</reference>